<keyword evidence="1" id="KW-1133">Transmembrane helix</keyword>
<dbReference type="Proteomes" id="UP000592820">
    <property type="component" value="Unassembled WGS sequence"/>
</dbReference>
<feature type="transmembrane region" description="Helical" evidence="1">
    <location>
        <begin position="240"/>
        <end position="261"/>
    </location>
</feature>
<feature type="transmembrane region" description="Helical" evidence="1">
    <location>
        <begin position="207"/>
        <end position="228"/>
    </location>
</feature>
<reference evidence="2 3" key="1">
    <citation type="submission" date="2020-08" db="EMBL/GenBank/DDBJ databases">
        <title>Genomic Encyclopedia of Type Strains, Phase IV (KMG-V): Genome sequencing to study the core and pangenomes of soil and plant-associated prokaryotes.</title>
        <authorList>
            <person name="Whitman W."/>
        </authorList>
    </citation>
    <scope>NUCLEOTIDE SEQUENCE [LARGE SCALE GENOMIC DNA]</scope>
    <source>
        <strain evidence="2 3">JPY162</strain>
    </source>
</reference>
<evidence type="ECO:0000313" key="3">
    <source>
        <dbReference type="Proteomes" id="UP000592820"/>
    </source>
</evidence>
<dbReference type="AlphaFoldDB" id="A0A7W8LCX3"/>
<gene>
    <name evidence="2" type="ORF">HDG41_006757</name>
</gene>
<organism evidence="2 3">
    <name type="scientific">Paraburkholderia youngii</name>
    <dbReference type="NCBI Taxonomy" id="2782701"/>
    <lineage>
        <taxon>Bacteria</taxon>
        <taxon>Pseudomonadati</taxon>
        <taxon>Pseudomonadota</taxon>
        <taxon>Betaproteobacteria</taxon>
        <taxon>Burkholderiales</taxon>
        <taxon>Burkholderiaceae</taxon>
        <taxon>Paraburkholderia</taxon>
    </lineage>
</organism>
<dbReference type="RefSeq" id="WP_176126715.1">
    <property type="nucleotide sequence ID" value="NZ_JACHDE010000021.1"/>
</dbReference>
<dbReference type="EMBL" id="JACHDE010000021">
    <property type="protein sequence ID" value="MBB5404661.1"/>
    <property type="molecule type" value="Genomic_DNA"/>
</dbReference>
<keyword evidence="1" id="KW-0812">Transmembrane</keyword>
<protein>
    <submittedName>
        <fullName evidence="2">Uncharacterized protein</fullName>
    </submittedName>
</protein>
<sequence>MSKPQTNMMRRPSVIAGIAYVQLLTAVHILKAFDSPYINRVPLYIGSPLSVHAQWTYMASLLPVAVVVGVGLVHGKSWVRWILAATILATAAITIPVQNAQGIYSYVLALLIGSTILALLFLAPSARTYFAHPRAAKRSLSVRDLFARAMFAFCAVNTSFILADRFAGKVELATAIAVLAILSLPALVLGIVARWHITTACREAATVLLSTALFLACRFLLVATYVHVSNLTAFPEAMRIDSVILTSVIAVLGLLLSRLSVHRASRPQPLTASES</sequence>
<evidence type="ECO:0000256" key="1">
    <source>
        <dbReference type="SAM" id="Phobius"/>
    </source>
</evidence>
<feature type="transmembrane region" description="Helical" evidence="1">
    <location>
        <begin position="56"/>
        <end position="73"/>
    </location>
</feature>
<accession>A0A7W8LCX3</accession>
<proteinExistence type="predicted"/>
<feature type="transmembrane region" description="Helical" evidence="1">
    <location>
        <begin position="103"/>
        <end position="124"/>
    </location>
</feature>
<feature type="transmembrane region" description="Helical" evidence="1">
    <location>
        <begin position="145"/>
        <end position="163"/>
    </location>
</feature>
<keyword evidence="1" id="KW-0472">Membrane</keyword>
<evidence type="ECO:0000313" key="2">
    <source>
        <dbReference type="EMBL" id="MBB5404661.1"/>
    </source>
</evidence>
<comment type="caution">
    <text evidence="2">The sequence shown here is derived from an EMBL/GenBank/DDBJ whole genome shotgun (WGS) entry which is preliminary data.</text>
</comment>
<feature type="transmembrane region" description="Helical" evidence="1">
    <location>
        <begin position="78"/>
        <end position="97"/>
    </location>
</feature>
<feature type="transmembrane region" description="Helical" evidence="1">
    <location>
        <begin position="175"/>
        <end position="195"/>
    </location>
</feature>
<name>A0A7W8LCX3_9BURK</name>